<evidence type="ECO:0000256" key="6">
    <source>
        <dbReference type="ARBA" id="ARBA00022723"/>
    </source>
</evidence>
<evidence type="ECO:0000256" key="12">
    <source>
        <dbReference type="SAM" id="SignalP"/>
    </source>
</evidence>
<dbReference type="Pfam" id="PF00082">
    <property type="entry name" value="Peptidase_S8"/>
    <property type="match status" value="1"/>
</dbReference>
<feature type="binding site" evidence="11">
    <location>
        <position position="637"/>
    </location>
    <ligand>
        <name>Ca(2+)</name>
        <dbReference type="ChEBI" id="CHEBI:29108"/>
    </ligand>
</feature>
<gene>
    <name evidence="14" type="ORF">G7Y89_g13133</name>
</gene>
<evidence type="ECO:0000259" key="13">
    <source>
        <dbReference type="PROSITE" id="PS51695"/>
    </source>
</evidence>
<feature type="domain" description="Peptidase S53" evidence="13">
    <location>
        <begin position="233"/>
        <end position="657"/>
    </location>
</feature>
<feature type="active site" description="Charge relay system" evidence="11">
    <location>
        <position position="310"/>
    </location>
</feature>
<comment type="cofactor">
    <cofactor evidence="11">
        <name>Ca(2+)</name>
        <dbReference type="ChEBI" id="CHEBI:29108"/>
    </cofactor>
    <text evidence="11">Binds 1 Ca(2+) ion per subunit.</text>
</comment>
<comment type="function">
    <text evidence="2">Secreted tripeptidyl-peptidase which degrades proteins at acidic pHs and is involved in virulence.</text>
</comment>
<dbReference type="GO" id="GO:0046872">
    <property type="term" value="F:metal ion binding"/>
    <property type="evidence" value="ECO:0007669"/>
    <property type="project" value="UniProtKB-UniRule"/>
</dbReference>
<keyword evidence="5 11" id="KW-0645">Protease</keyword>
<dbReference type="InterPro" id="IPR000209">
    <property type="entry name" value="Peptidase_S8/S53_dom"/>
</dbReference>
<dbReference type="Proteomes" id="UP000566819">
    <property type="component" value="Unassembled WGS sequence"/>
</dbReference>
<dbReference type="EC" id="3.4.14.10" evidence="4"/>
<dbReference type="PROSITE" id="PS51695">
    <property type="entry name" value="SEDOLISIN"/>
    <property type="match status" value="1"/>
</dbReference>
<keyword evidence="9 11" id="KW-0106">Calcium</keyword>
<keyword evidence="8 11" id="KW-0720">Serine protease</keyword>
<feature type="active site" description="Charge relay system" evidence="11">
    <location>
        <position position="575"/>
    </location>
</feature>
<evidence type="ECO:0000256" key="10">
    <source>
        <dbReference type="ARBA" id="ARBA00023145"/>
    </source>
</evidence>
<dbReference type="AlphaFoldDB" id="A0A8H4R7Z1"/>
<dbReference type="PANTHER" id="PTHR14218">
    <property type="entry name" value="PROTEASE S8 TRIPEPTIDYL PEPTIDASE I CLN2"/>
    <property type="match status" value="1"/>
</dbReference>
<keyword evidence="7 11" id="KW-0378">Hydrolase</keyword>
<evidence type="ECO:0000313" key="14">
    <source>
        <dbReference type="EMBL" id="KAF4625037.1"/>
    </source>
</evidence>
<evidence type="ECO:0000256" key="7">
    <source>
        <dbReference type="ARBA" id="ARBA00022801"/>
    </source>
</evidence>
<dbReference type="Gene3D" id="3.40.50.200">
    <property type="entry name" value="Peptidase S8/S53 domain"/>
    <property type="match status" value="1"/>
</dbReference>
<dbReference type="PANTHER" id="PTHR14218:SF19">
    <property type="entry name" value="SERINE PROTEASE AORO, PUTATIVE (AFU_ORTHOLOGUE AFUA_6G10250)-RELATED"/>
    <property type="match status" value="1"/>
</dbReference>
<evidence type="ECO:0000256" key="4">
    <source>
        <dbReference type="ARBA" id="ARBA00012462"/>
    </source>
</evidence>
<dbReference type="Pfam" id="PF09286">
    <property type="entry name" value="Pro-kuma_activ"/>
    <property type="match status" value="1"/>
</dbReference>
<feature type="chain" id="PRO_5034620615" description="tripeptidyl-peptidase II" evidence="12">
    <location>
        <begin position="20"/>
        <end position="658"/>
    </location>
</feature>
<dbReference type="EMBL" id="JAAMPI010001481">
    <property type="protein sequence ID" value="KAF4625037.1"/>
    <property type="molecule type" value="Genomic_DNA"/>
</dbReference>
<evidence type="ECO:0000313" key="15">
    <source>
        <dbReference type="Proteomes" id="UP000566819"/>
    </source>
</evidence>
<dbReference type="SMART" id="SM00944">
    <property type="entry name" value="Pro-kuma_activ"/>
    <property type="match status" value="1"/>
</dbReference>
<dbReference type="GO" id="GO:0006508">
    <property type="term" value="P:proteolysis"/>
    <property type="evidence" value="ECO:0007669"/>
    <property type="project" value="UniProtKB-KW"/>
</dbReference>
<reference evidence="14 15" key="1">
    <citation type="submission" date="2020-03" db="EMBL/GenBank/DDBJ databases">
        <title>Draft Genome Sequence of Cudoniella acicularis.</title>
        <authorList>
            <person name="Buettner E."/>
            <person name="Kellner H."/>
        </authorList>
    </citation>
    <scope>NUCLEOTIDE SEQUENCE [LARGE SCALE GENOMIC DNA]</scope>
    <source>
        <strain evidence="14 15">DSM 108380</strain>
    </source>
</reference>
<comment type="catalytic activity">
    <reaction evidence="1">
        <text>Release of an N-terminal tripeptide from a polypeptide.</text>
        <dbReference type="EC" id="3.4.14.10"/>
    </reaction>
</comment>
<dbReference type="InterPro" id="IPR030400">
    <property type="entry name" value="Sedolisin_dom"/>
</dbReference>
<dbReference type="GO" id="GO:0005576">
    <property type="term" value="C:extracellular region"/>
    <property type="evidence" value="ECO:0007669"/>
    <property type="project" value="UniProtKB-SubCell"/>
</dbReference>
<evidence type="ECO:0000256" key="11">
    <source>
        <dbReference type="PROSITE-ProRule" id="PRU01032"/>
    </source>
</evidence>
<dbReference type="CDD" id="cd11377">
    <property type="entry name" value="Pro-peptidase_S53"/>
    <property type="match status" value="1"/>
</dbReference>
<dbReference type="GO" id="GO:0008240">
    <property type="term" value="F:tripeptidyl-peptidase activity"/>
    <property type="evidence" value="ECO:0007669"/>
    <property type="project" value="UniProtKB-EC"/>
</dbReference>
<protein>
    <recommendedName>
        <fullName evidence="4">tripeptidyl-peptidase II</fullName>
        <ecNumber evidence="4">3.4.14.10</ecNumber>
    </recommendedName>
</protein>
<keyword evidence="10" id="KW-0865">Zymogen</keyword>
<dbReference type="OrthoDB" id="409122at2759"/>
<feature type="binding site" evidence="11">
    <location>
        <position position="617"/>
    </location>
    <ligand>
        <name>Ca(2+)</name>
        <dbReference type="ChEBI" id="CHEBI:29108"/>
    </ligand>
</feature>
<dbReference type="SUPFAM" id="SSF52743">
    <property type="entry name" value="Subtilisin-like"/>
    <property type="match status" value="1"/>
</dbReference>
<evidence type="ECO:0000256" key="5">
    <source>
        <dbReference type="ARBA" id="ARBA00022670"/>
    </source>
</evidence>
<evidence type="ECO:0000256" key="3">
    <source>
        <dbReference type="ARBA" id="ARBA00004239"/>
    </source>
</evidence>
<dbReference type="InterPro" id="IPR050819">
    <property type="entry name" value="Tripeptidyl-peptidase_I"/>
</dbReference>
<evidence type="ECO:0000256" key="2">
    <source>
        <dbReference type="ARBA" id="ARBA00002451"/>
    </source>
</evidence>
<keyword evidence="6 11" id="KW-0479">Metal-binding</keyword>
<comment type="subcellular location">
    <subcellularLocation>
        <location evidence="3">Secreted</location>
        <location evidence="3">Extracellular space</location>
    </subcellularLocation>
</comment>
<evidence type="ECO:0000256" key="8">
    <source>
        <dbReference type="ARBA" id="ARBA00022825"/>
    </source>
</evidence>
<dbReference type="InterPro" id="IPR015366">
    <property type="entry name" value="S53_propep"/>
</dbReference>
<accession>A0A8H4R7Z1</accession>
<dbReference type="SUPFAM" id="SSF54897">
    <property type="entry name" value="Protease propeptides/inhibitors"/>
    <property type="match status" value="1"/>
</dbReference>
<organism evidence="14 15">
    <name type="scientific">Cudoniella acicularis</name>
    <dbReference type="NCBI Taxonomy" id="354080"/>
    <lineage>
        <taxon>Eukaryota</taxon>
        <taxon>Fungi</taxon>
        <taxon>Dikarya</taxon>
        <taxon>Ascomycota</taxon>
        <taxon>Pezizomycotina</taxon>
        <taxon>Leotiomycetes</taxon>
        <taxon>Helotiales</taxon>
        <taxon>Tricladiaceae</taxon>
        <taxon>Cudoniella</taxon>
    </lineage>
</organism>
<feature type="binding site" evidence="11">
    <location>
        <position position="635"/>
    </location>
    <ligand>
        <name>Ca(2+)</name>
        <dbReference type="ChEBI" id="CHEBI:29108"/>
    </ligand>
</feature>
<proteinExistence type="predicted"/>
<keyword evidence="12" id="KW-0732">Signal</keyword>
<keyword evidence="15" id="KW-1185">Reference proteome</keyword>
<feature type="active site" description="Charge relay system" evidence="11">
    <location>
        <position position="314"/>
    </location>
</feature>
<feature type="binding site" evidence="11">
    <location>
        <position position="616"/>
    </location>
    <ligand>
        <name>Ca(2+)</name>
        <dbReference type="ChEBI" id="CHEBI:29108"/>
    </ligand>
</feature>
<dbReference type="InterPro" id="IPR036852">
    <property type="entry name" value="Peptidase_S8/S53_dom_sf"/>
</dbReference>
<dbReference type="CDD" id="cd04056">
    <property type="entry name" value="Peptidases_S53"/>
    <property type="match status" value="1"/>
</dbReference>
<name>A0A8H4R7Z1_9HELO</name>
<sequence>MRSSILPIVLAAFANLCVAVPTPSSYTLHEKRSALPRLWVRGDRVSRDAILPIRIGLTQMNLDDGYAHLMDVSHPNSPNFGKHWTEQQVHDMFAPSEEAMQEVRNWLISSGVKENSIVHSDNKGWLALDIPVWQAEEIFQTEYHEHVHSSSGKVKIGSDEYYLPDHVCRHIDYISPGVKLSASLKKRKVAKRGGESHYIPGPIKKIPPKNPYHWYPPAGAGQLPADLQDCGRNVTPVCLKVLYDIPNAYLKDSVNQLGLYESGDIYSQEDLNSFFAQYSPNVPQGTHPLLDSVDGGEAPVAPGSEYNTGESDIDMDIAFSLIYVDDNIEASEDGGFNTFLDALDGSYCNYTAYNITGNTPGVDPTYPDPAAGGYKGPLACGTYKPTRVISVSYGVSEYDAPLNYTKRQCNEFMKLGLQGHTFVWASGDYGVASFPGDDSDNGCLGADSTIYNPSFPTCPYVTNVGATRLYDNQTVNDPESALQANLGAGAELFASAGGFANYFPVPDYQKSAVNHYFTYHDPGLSSYVANADASNIGEGGGIYNKVGRGFPDVSANGANFRAYNNGTNYHWYGTSLAAPIWGSIITLINEERTKVGKGPVGFLNPTLYANTWVFNDIKNGSNPGCGSSGFSAVEGWDPVTGLGTPHYPALLSLFLSLP</sequence>
<evidence type="ECO:0000256" key="1">
    <source>
        <dbReference type="ARBA" id="ARBA00001910"/>
    </source>
</evidence>
<comment type="caution">
    <text evidence="14">The sequence shown here is derived from an EMBL/GenBank/DDBJ whole genome shotgun (WGS) entry which is preliminary data.</text>
</comment>
<evidence type="ECO:0000256" key="9">
    <source>
        <dbReference type="ARBA" id="ARBA00022837"/>
    </source>
</evidence>
<dbReference type="GO" id="GO:0004252">
    <property type="term" value="F:serine-type endopeptidase activity"/>
    <property type="evidence" value="ECO:0007669"/>
    <property type="project" value="UniProtKB-UniRule"/>
</dbReference>
<feature type="signal peptide" evidence="12">
    <location>
        <begin position="1"/>
        <end position="19"/>
    </location>
</feature>